<evidence type="ECO:0000313" key="1">
    <source>
        <dbReference type="EMBL" id="MEX1669157.1"/>
    </source>
</evidence>
<sequence>MIQLRYRYNAVFKSVREGDAPNHEVLPVLTRDGDFERVKWLGFIDLEDAKAMANAKPVKFDIHQYSTSVGAMPRWRYMPEGMAVQGCLTNLGVYAVAEDGRPRMVETTKPG</sequence>
<evidence type="ECO:0000313" key="2">
    <source>
        <dbReference type="Proteomes" id="UP001557485"/>
    </source>
</evidence>
<keyword evidence="2" id="KW-1185">Reference proteome</keyword>
<proteinExistence type="predicted"/>
<protein>
    <submittedName>
        <fullName evidence="1">Uncharacterized protein</fullName>
    </submittedName>
</protein>
<dbReference type="RefSeq" id="WP_368381430.1">
    <property type="nucleotide sequence ID" value="NZ_JBFRYA010000007.1"/>
</dbReference>
<gene>
    <name evidence="1" type="ORF">AB4876_09550</name>
</gene>
<dbReference type="EMBL" id="JBFRYA010000007">
    <property type="protein sequence ID" value="MEX1669157.1"/>
    <property type="molecule type" value="Genomic_DNA"/>
</dbReference>
<dbReference type="Proteomes" id="UP001557485">
    <property type="component" value="Unassembled WGS sequence"/>
</dbReference>
<accession>A0ABV3U5C2</accession>
<comment type="caution">
    <text evidence="1">The sequence shown here is derived from an EMBL/GenBank/DDBJ whole genome shotgun (WGS) entry which is preliminary data.</text>
</comment>
<name>A0ABV3U5C2_9GAMM</name>
<organism evidence="1 2">
    <name type="scientific">Zhongshania guokunii</name>
    <dbReference type="NCBI Taxonomy" id="641783"/>
    <lineage>
        <taxon>Bacteria</taxon>
        <taxon>Pseudomonadati</taxon>
        <taxon>Pseudomonadota</taxon>
        <taxon>Gammaproteobacteria</taxon>
        <taxon>Cellvibrionales</taxon>
        <taxon>Spongiibacteraceae</taxon>
        <taxon>Zhongshania</taxon>
    </lineage>
</organism>
<reference evidence="1 2" key="1">
    <citation type="journal article" date="2011" name="Int. J. Syst. Evol. Microbiol.">
        <title>Zhongshania antarctica gen. nov., sp. nov. and Zhongshania guokunii sp. nov., gammaproteobacteria respectively isolated from coastal attached (fast) ice and surface seawater of the Antarctic.</title>
        <authorList>
            <person name="Li H.J."/>
            <person name="Zhang X.Y."/>
            <person name="Chen C.X."/>
            <person name="Zhang Y.J."/>
            <person name="Gao Z.M."/>
            <person name="Yu Y."/>
            <person name="Chen X.L."/>
            <person name="Chen B."/>
            <person name="Zhang Y.Z."/>
        </authorList>
    </citation>
    <scope>NUCLEOTIDE SEQUENCE [LARGE SCALE GENOMIC DNA]</scope>
    <source>
        <strain evidence="1 2">ZS6-22T</strain>
    </source>
</reference>